<protein>
    <submittedName>
        <fullName evidence="8">Developmental pluripotency associated 4</fullName>
    </submittedName>
</protein>
<gene>
    <name evidence="8" type="primary">DPPA4</name>
</gene>
<evidence type="ECO:0000259" key="7">
    <source>
        <dbReference type="Pfam" id="PF14047"/>
    </source>
</evidence>
<organism evidence="8 9">
    <name type="scientific">Sus scrofa</name>
    <name type="common">Pig</name>
    <dbReference type="NCBI Taxonomy" id="9823"/>
    <lineage>
        <taxon>Eukaryota</taxon>
        <taxon>Metazoa</taxon>
        <taxon>Chordata</taxon>
        <taxon>Craniata</taxon>
        <taxon>Vertebrata</taxon>
        <taxon>Euteleostomi</taxon>
        <taxon>Mammalia</taxon>
        <taxon>Eutheria</taxon>
        <taxon>Laurasiatheria</taxon>
        <taxon>Artiodactyla</taxon>
        <taxon>Suina</taxon>
        <taxon>Suidae</taxon>
        <taxon>Sus</taxon>
    </lineage>
</organism>
<feature type="region of interest" description="Disordered" evidence="5">
    <location>
        <begin position="19"/>
        <end position="65"/>
    </location>
</feature>
<dbReference type="InterPro" id="IPR039590">
    <property type="entry name" value="Dppa2/4"/>
</dbReference>
<dbReference type="FunCoup" id="A0A5G2QLJ1">
    <property type="interactions" value="17"/>
</dbReference>
<keyword evidence="6" id="KW-0732">Signal</keyword>
<dbReference type="PaxDb" id="9823-ENSSSCP00000025019"/>
<comment type="subcellular location">
    <subcellularLocation>
        <location evidence="1">Nucleus</location>
    </subcellularLocation>
</comment>
<dbReference type="GO" id="GO:0048731">
    <property type="term" value="P:system development"/>
    <property type="evidence" value="ECO:0000318"/>
    <property type="project" value="GO_Central"/>
</dbReference>
<accession>A0A5G2QLJ1</accession>
<evidence type="ECO:0000256" key="5">
    <source>
        <dbReference type="SAM" id="MobiDB-lite"/>
    </source>
</evidence>
<dbReference type="PANTHER" id="PTHR16073">
    <property type="entry name" value="DCR DOMAIN-CONTAINING PROTEIN"/>
    <property type="match status" value="1"/>
</dbReference>
<evidence type="ECO:0000256" key="3">
    <source>
        <dbReference type="ARBA" id="ARBA00023163"/>
    </source>
</evidence>
<keyword evidence="2" id="KW-0805">Transcription regulation</keyword>
<dbReference type="Ensembl" id="ENSSSCT00000080380.2">
    <property type="protein sequence ID" value="ENSSSCP00000062940.1"/>
    <property type="gene ID" value="ENSSSCG00000044778.2"/>
</dbReference>
<dbReference type="STRING" id="9823.ENSSSCP00000062940"/>
<dbReference type="Bgee" id="ENSSSCG00000044778">
    <property type="expression patterns" value="Expressed in oocyte and 1 other cell type or tissue"/>
</dbReference>
<feature type="chain" id="PRO_5023829933" evidence="6">
    <location>
        <begin position="19"/>
        <end position="295"/>
    </location>
</feature>
<reference evidence="8" key="2">
    <citation type="journal article" date="2020" name="Gigascience">
        <title>An improved pig reference genome sequence to enable pig genetics and genomics research.</title>
        <authorList>
            <person name="Warr A."/>
            <person name="Affara N."/>
            <person name="Aken B."/>
            <person name="Beiki H."/>
            <person name="Bickhart D.M."/>
            <person name="Billis K."/>
            <person name="Chow W."/>
            <person name="Eory L."/>
            <person name="Finlayson H.A."/>
            <person name="Flicek P."/>
            <person name="Giron C.G."/>
            <person name="Griffin D.K."/>
            <person name="Hall R."/>
            <person name="Hannum G."/>
            <person name="Hourlier T."/>
            <person name="Howe K."/>
            <person name="Hume D.A."/>
            <person name="Izuogu O."/>
            <person name="Kim K."/>
            <person name="Koren S."/>
            <person name="Liu H."/>
            <person name="Manchanda N."/>
            <person name="Martin F.J."/>
            <person name="Nonneman D.J."/>
            <person name="O'Connor R.E."/>
            <person name="Phillippy A.M."/>
            <person name="Rohrer G.A."/>
            <person name="Rosen B.D."/>
            <person name="Rund L.A."/>
            <person name="Sargent C.A."/>
            <person name="Schook L.B."/>
            <person name="Schroeder S.G."/>
            <person name="Schwartz A.S."/>
            <person name="Skinner B.M."/>
            <person name="Talbot R."/>
            <person name="Tseng E."/>
            <person name="Tuggle C.K."/>
            <person name="Watson M."/>
            <person name="Smith T.P.L."/>
            <person name="Archibald A.L."/>
        </authorList>
    </citation>
    <scope>NUCLEOTIDE SEQUENCE [LARGE SCALE GENOMIC DNA]</scope>
    <source>
        <strain evidence="8">Duroc</strain>
    </source>
</reference>
<dbReference type="GO" id="GO:0003682">
    <property type="term" value="F:chromatin binding"/>
    <property type="evidence" value="ECO:0000318"/>
    <property type="project" value="GO_Central"/>
</dbReference>
<evidence type="ECO:0000256" key="6">
    <source>
        <dbReference type="SAM" id="SignalP"/>
    </source>
</evidence>
<feature type="compositionally biased region" description="Basic and acidic residues" evidence="5">
    <location>
        <begin position="19"/>
        <end position="30"/>
    </location>
</feature>
<feature type="signal peptide" evidence="6">
    <location>
        <begin position="1"/>
        <end position="18"/>
    </location>
</feature>
<reference evidence="8" key="3">
    <citation type="submission" date="2025-08" db="UniProtKB">
        <authorList>
            <consortium name="Ensembl"/>
        </authorList>
    </citation>
    <scope>IDENTIFICATION</scope>
</reference>
<sequence length="295" mass="32914">VKKISLLWTLTFLSMERAKDKECNSAKKSEEEEQGASGEASMQNNSRNEAKRKRSMKNDEATCPKKMPQCCSGMKPQKMQIPPLPSILPPANLIHRDVLRAWCQQLKLSTKGRKLDGYKRLCEHAYPNQKDFPATAEEARILSPSRRKLMMDRGELPLEASDKKMSFGGAAPAEVGPALEGAAAHEGVVSTSDTEAVFASWSRIVSEAGRVQAVESRETCEVKWCVVHGRSLPGNTEGWVHLQFHAGQAWVPEKRRRVSALFLLPANTFPPPYLEDNMLCPECVQRNKVLTKSLQ</sequence>
<feature type="domain" description="Developmental pluripotency-associated protein 2/4 C-terminal" evidence="7">
    <location>
        <begin position="222"/>
        <end position="287"/>
    </location>
</feature>
<name>A0A5G2QLJ1_PIG</name>
<reference evidence="9" key="1">
    <citation type="submission" date="2009-11" db="EMBL/GenBank/DDBJ databases">
        <authorList>
            <consortium name="Porcine genome sequencing project"/>
        </authorList>
    </citation>
    <scope>NUCLEOTIDE SEQUENCE [LARGE SCALE GENOMIC DNA]</scope>
    <source>
        <strain evidence="9">Duroc</strain>
    </source>
</reference>
<evidence type="ECO:0000256" key="2">
    <source>
        <dbReference type="ARBA" id="ARBA00023015"/>
    </source>
</evidence>
<evidence type="ECO:0000256" key="1">
    <source>
        <dbReference type="ARBA" id="ARBA00004123"/>
    </source>
</evidence>
<dbReference type="AlphaFoldDB" id="A0A5G2QLJ1"/>
<keyword evidence="3" id="KW-0804">Transcription</keyword>
<reference evidence="8" key="4">
    <citation type="submission" date="2025-09" db="UniProtKB">
        <authorList>
            <consortium name="Ensembl"/>
        </authorList>
    </citation>
    <scope>IDENTIFICATION</scope>
</reference>
<dbReference type="Pfam" id="PF14047">
    <property type="entry name" value="DCR"/>
    <property type="match status" value="1"/>
</dbReference>
<dbReference type="InParanoid" id="A0A5G2QLJ1"/>
<keyword evidence="9" id="KW-1185">Reference proteome</keyword>
<keyword evidence="4" id="KW-0539">Nucleus</keyword>
<dbReference type="GO" id="GO:0005634">
    <property type="term" value="C:nucleus"/>
    <property type="evidence" value="ECO:0000318"/>
    <property type="project" value="GO_Central"/>
</dbReference>
<evidence type="ECO:0000313" key="8">
    <source>
        <dbReference type="Ensembl" id="ENSSSCP00000062940.1"/>
    </source>
</evidence>
<proteinExistence type="predicted"/>
<dbReference type="Proteomes" id="UP000008227">
    <property type="component" value="Chromosome 13"/>
</dbReference>
<evidence type="ECO:0000313" key="9">
    <source>
        <dbReference type="Proteomes" id="UP000008227"/>
    </source>
</evidence>
<dbReference type="PANTHER" id="PTHR16073:SF8">
    <property type="entry name" value="DEVELOPMENTAL PLURIPOTENCY-ASSOCIATED PROTEIN 4"/>
    <property type="match status" value="1"/>
</dbReference>
<dbReference type="GeneTree" id="ENSGT00390000004871"/>
<evidence type="ECO:0000256" key="4">
    <source>
        <dbReference type="ARBA" id="ARBA00023242"/>
    </source>
</evidence>
<dbReference type="InterPro" id="IPR025891">
    <property type="entry name" value="Dppa2/4_C_dom"/>
</dbReference>